<name>A0A2U1KRB4_ARTAN</name>
<keyword evidence="2" id="KW-0695">RNA-directed DNA polymerase</keyword>
<organism evidence="2 3">
    <name type="scientific">Artemisia annua</name>
    <name type="common">Sweet wormwood</name>
    <dbReference type="NCBI Taxonomy" id="35608"/>
    <lineage>
        <taxon>Eukaryota</taxon>
        <taxon>Viridiplantae</taxon>
        <taxon>Streptophyta</taxon>
        <taxon>Embryophyta</taxon>
        <taxon>Tracheophyta</taxon>
        <taxon>Spermatophyta</taxon>
        <taxon>Magnoliopsida</taxon>
        <taxon>eudicotyledons</taxon>
        <taxon>Gunneridae</taxon>
        <taxon>Pentapetalae</taxon>
        <taxon>asterids</taxon>
        <taxon>campanulids</taxon>
        <taxon>Asterales</taxon>
        <taxon>Asteraceae</taxon>
        <taxon>Asteroideae</taxon>
        <taxon>Anthemideae</taxon>
        <taxon>Artemisiinae</taxon>
        <taxon>Artemisia</taxon>
    </lineage>
</organism>
<evidence type="ECO:0000313" key="2">
    <source>
        <dbReference type="EMBL" id="PWA39271.1"/>
    </source>
</evidence>
<proteinExistence type="predicted"/>
<dbReference type="EMBL" id="PKPP01014785">
    <property type="protein sequence ID" value="PWA39271.1"/>
    <property type="molecule type" value="Genomic_DNA"/>
</dbReference>
<keyword evidence="3" id="KW-1185">Reference proteome</keyword>
<protein>
    <submittedName>
        <fullName evidence="2">Reverse transcriptase zinc-binding domain-containing protein</fullName>
    </submittedName>
</protein>
<gene>
    <name evidence="2" type="ORF">CTI12_AA573390</name>
</gene>
<feature type="domain" description="Reverse transcriptase zinc-binding" evidence="1">
    <location>
        <begin position="190"/>
        <end position="266"/>
    </location>
</feature>
<sequence length="368" mass="43169">MGGLGVPRLTDVNDALLFKWAFRFRNEADTLWKKIVSCCHKARFRYYFLPCNSNVGGVWKTIVSTIDGLKSEGRPVVFNLKAEIGNGDLVRFWLDTWLCDDPLYLLFPNLYEMETKKFCSVSDRLCRVGQQWVIIRNHFVSPMTLICDQEFTVMEQKIGLLSSDRNTDRWRWTEGGNKDFNIQAIKCLLQKNTDSQQTDFVLKWVNWVPSKCNIMVWRAEMGRLAVKTELIKRNIHVGTLHCHMCEWGNDSVVHLFTACPVAQEVWSAIGSWCRIRPIIAFEVKDLLQIFKEVEGTNWGKVVVHGIIVIACWYIWRARNENVFQEKKSTGRIVIANIKRMSFFWCKHRSKFKDLSWDNWLEFPLYMLF</sequence>
<dbReference type="Pfam" id="PF13966">
    <property type="entry name" value="zf-RVT"/>
    <property type="match status" value="1"/>
</dbReference>
<evidence type="ECO:0000259" key="1">
    <source>
        <dbReference type="Pfam" id="PF13966"/>
    </source>
</evidence>
<dbReference type="AlphaFoldDB" id="A0A2U1KRB4"/>
<dbReference type="GO" id="GO:0003964">
    <property type="term" value="F:RNA-directed DNA polymerase activity"/>
    <property type="evidence" value="ECO:0007669"/>
    <property type="project" value="UniProtKB-KW"/>
</dbReference>
<dbReference type="InterPro" id="IPR026960">
    <property type="entry name" value="RVT-Znf"/>
</dbReference>
<dbReference type="PANTHER" id="PTHR33116">
    <property type="entry name" value="REVERSE TRANSCRIPTASE ZINC-BINDING DOMAIN-CONTAINING PROTEIN-RELATED-RELATED"/>
    <property type="match status" value="1"/>
</dbReference>
<evidence type="ECO:0000313" key="3">
    <source>
        <dbReference type="Proteomes" id="UP000245207"/>
    </source>
</evidence>
<reference evidence="2 3" key="1">
    <citation type="journal article" date="2018" name="Mol. Plant">
        <title>The genome of Artemisia annua provides insight into the evolution of Asteraceae family and artemisinin biosynthesis.</title>
        <authorList>
            <person name="Shen Q."/>
            <person name="Zhang L."/>
            <person name="Liao Z."/>
            <person name="Wang S."/>
            <person name="Yan T."/>
            <person name="Shi P."/>
            <person name="Liu M."/>
            <person name="Fu X."/>
            <person name="Pan Q."/>
            <person name="Wang Y."/>
            <person name="Lv Z."/>
            <person name="Lu X."/>
            <person name="Zhang F."/>
            <person name="Jiang W."/>
            <person name="Ma Y."/>
            <person name="Chen M."/>
            <person name="Hao X."/>
            <person name="Li L."/>
            <person name="Tang Y."/>
            <person name="Lv G."/>
            <person name="Zhou Y."/>
            <person name="Sun X."/>
            <person name="Brodelius P.E."/>
            <person name="Rose J.K.C."/>
            <person name="Tang K."/>
        </authorList>
    </citation>
    <scope>NUCLEOTIDE SEQUENCE [LARGE SCALE GENOMIC DNA]</scope>
    <source>
        <strain evidence="3">cv. Huhao1</strain>
        <tissue evidence="2">Leaf</tissue>
    </source>
</reference>
<keyword evidence="2" id="KW-0548">Nucleotidyltransferase</keyword>
<accession>A0A2U1KRB4</accession>
<dbReference type="Proteomes" id="UP000245207">
    <property type="component" value="Unassembled WGS sequence"/>
</dbReference>
<dbReference type="OrthoDB" id="1380667at2759"/>
<keyword evidence="2" id="KW-0808">Transferase</keyword>
<dbReference type="PANTHER" id="PTHR33116:SF78">
    <property type="entry name" value="OS12G0587133 PROTEIN"/>
    <property type="match status" value="1"/>
</dbReference>
<comment type="caution">
    <text evidence="2">The sequence shown here is derived from an EMBL/GenBank/DDBJ whole genome shotgun (WGS) entry which is preliminary data.</text>
</comment>
<dbReference type="STRING" id="35608.A0A2U1KRB4"/>